<dbReference type="WBParaSite" id="HCON_00185595-00002">
    <property type="protein sequence ID" value="HCON_00185595-00002"/>
    <property type="gene ID" value="HCON_00185595"/>
</dbReference>
<dbReference type="InterPro" id="IPR052126">
    <property type="entry name" value="Spindle_Org/Thrombomodulin"/>
</dbReference>
<dbReference type="Pfam" id="PF10517">
    <property type="entry name" value="DM13"/>
    <property type="match status" value="1"/>
</dbReference>
<dbReference type="AlphaFoldDB" id="A0A7I4Z4F3"/>
<sequence length="334" mass="38096">MLVNIAGVKIAFKRKSFYRFCNIFLVASIMITAMNERYRGGQDLIIDLPADYDIQHVDWLAIYCYKFRVDFGHVAISNVSSRIPPYVPPQKRFDDASNAVEGWPVTSLLGNDNRRNFTFQLGPPGGKKGYQSMTRARPAKYVWYVNGMLADLYLKRGVTYTFIVEGGSDKSTSDFFNPLYISDDQFGGYGKLSNEEKEQVTVYSGPDPSRVSGRLCLWSNDENVDDLQFATFADFRKTLHLKCDTDKVAALFRFTPDEKTPDTLYYQSYSNYNMGWKIHVVNELPNTITDIKEEPYVYEQWLQTQSVQSPHTSSMSVLGLTTGALTLVMATWLF</sequence>
<keyword evidence="4" id="KW-1185">Reference proteome</keyword>
<evidence type="ECO:0000313" key="4">
    <source>
        <dbReference type="Proteomes" id="UP000025227"/>
    </source>
</evidence>
<evidence type="ECO:0000259" key="3">
    <source>
        <dbReference type="PROSITE" id="PS51549"/>
    </source>
</evidence>
<keyword evidence="1" id="KW-0677">Repeat</keyword>
<evidence type="ECO:0000256" key="2">
    <source>
        <dbReference type="SAM" id="Phobius"/>
    </source>
</evidence>
<dbReference type="PANTHER" id="PTHR24036">
    <property type="entry name" value="SKELETOR-RELATED"/>
    <property type="match status" value="1"/>
</dbReference>
<dbReference type="InterPro" id="IPR019545">
    <property type="entry name" value="DM13_domain"/>
</dbReference>
<name>A0A7I4Z4F3_HAECO</name>
<protein>
    <submittedName>
        <fullName evidence="5">DM13 domain-containing protein</fullName>
    </submittedName>
</protein>
<evidence type="ECO:0000256" key="1">
    <source>
        <dbReference type="ARBA" id="ARBA00022737"/>
    </source>
</evidence>
<keyword evidence="2" id="KW-1133">Transmembrane helix</keyword>
<dbReference type="PANTHER" id="PTHR24036:SF5">
    <property type="entry name" value="THROMBOMODULIN"/>
    <property type="match status" value="1"/>
</dbReference>
<organism evidence="4 5">
    <name type="scientific">Haemonchus contortus</name>
    <name type="common">Barber pole worm</name>
    <dbReference type="NCBI Taxonomy" id="6289"/>
    <lineage>
        <taxon>Eukaryota</taxon>
        <taxon>Metazoa</taxon>
        <taxon>Ecdysozoa</taxon>
        <taxon>Nematoda</taxon>
        <taxon>Chromadorea</taxon>
        <taxon>Rhabditida</taxon>
        <taxon>Rhabditina</taxon>
        <taxon>Rhabditomorpha</taxon>
        <taxon>Strongyloidea</taxon>
        <taxon>Trichostrongylidae</taxon>
        <taxon>Haemonchus</taxon>
    </lineage>
</organism>
<reference evidence="5" key="1">
    <citation type="submission" date="2020-12" db="UniProtKB">
        <authorList>
            <consortium name="WormBaseParasite"/>
        </authorList>
    </citation>
    <scope>IDENTIFICATION</scope>
    <source>
        <strain evidence="5">MHco3</strain>
    </source>
</reference>
<dbReference type="OrthoDB" id="2448405at2759"/>
<dbReference type="Proteomes" id="UP000025227">
    <property type="component" value="Unplaced"/>
</dbReference>
<keyword evidence="2" id="KW-0812">Transmembrane</keyword>
<feature type="transmembrane region" description="Helical" evidence="2">
    <location>
        <begin position="17"/>
        <end position="34"/>
    </location>
</feature>
<feature type="domain" description="DM13" evidence="3">
    <location>
        <begin position="1"/>
        <end position="77"/>
    </location>
</feature>
<dbReference type="PROSITE" id="PS51549">
    <property type="entry name" value="DM13"/>
    <property type="match status" value="1"/>
</dbReference>
<dbReference type="Pfam" id="PF25489">
    <property type="entry name" value="At5g54830"/>
    <property type="match status" value="1"/>
</dbReference>
<evidence type="ECO:0000313" key="5">
    <source>
        <dbReference type="WBParaSite" id="HCON_00185595-00002"/>
    </source>
</evidence>
<accession>A0A7I4Z4F3</accession>
<keyword evidence="2" id="KW-0472">Membrane</keyword>
<dbReference type="InterPro" id="IPR057443">
    <property type="entry name" value="At5g54830-like"/>
</dbReference>
<proteinExistence type="predicted"/>